<keyword evidence="3" id="KW-1185">Reference proteome</keyword>
<dbReference type="PANTHER" id="PTHR33074:SF62">
    <property type="entry name" value="EXPRESSED PROTEIN"/>
    <property type="match status" value="1"/>
</dbReference>
<dbReference type="Pfam" id="PF07762">
    <property type="entry name" value="DUF1618"/>
    <property type="match status" value="1"/>
</dbReference>
<evidence type="ECO:0000313" key="3">
    <source>
        <dbReference type="Proteomes" id="UP001153555"/>
    </source>
</evidence>
<protein>
    <recommendedName>
        <fullName evidence="1">DUF1618 domain-containing protein</fullName>
    </recommendedName>
</protein>
<organism evidence="2 3">
    <name type="scientific">Striga hermonthica</name>
    <name type="common">Purple witchweed</name>
    <name type="synonym">Buchnera hermonthica</name>
    <dbReference type="NCBI Taxonomy" id="68872"/>
    <lineage>
        <taxon>Eukaryota</taxon>
        <taxon>Viridiplantae</taxon>
        <taxon>Streptophyta</taxon>
        <taxon>Embryophyta</taxon>
        <taxon>Tracheophyta</taxon>
        <taxon>Spermatophyta</taxon>
        <taxon>Magnoliopsida</taxon>
        <taxon>eudicotyledons</taxon>
        <taxon>Gunneridae</taxon>
        <taxon>Pentapetalae</taxon>
        <taxon>asterids</taxon>
        <taxon>lamiids</taxon>
        <taxon>Lamiales</taxon>
        <taxon>Orobanchaceae</taxon>
        <taxon>Buchnereae</taxon>
        <taxon>Striga</taxon>
    </lineage>
</organism>
<evidence type="ECO:0000259" key="1">
    <source>
        <dbReference type="Pfam" id="PF07762"/>
    </source>
</evidence>
<dbReference type="EMBL" id="CACSLK010027802">
    <property type="protein sequence ID" value="CAA0830029.1"/>
    <property type="molecule type" value="Genomic_DNA"/>
</dbReference>
<dbReference type="Gene3D" id="1.10.260.200">
    <property type="match status" value="1"/>
</dbReference>
<sequence>MIDSNKGGKGASLELLPRPRTIFRDQDVGLLSRGDGHYIVAALHATGTCGVYELQRFDSASKTWSAAEVPLVEPQDKFPRRIPMNSSRILFHLTSIVIPIGGEGGTMGWVDLWRGALLCDVLVPEPKLRGVPVPLPTELLNSDYGQGAKLFCPQSLRGITFVNKPGMEHCLRFVHLEPTPTPIPPEDSDDSDDGEFPDWALRDWKVTTWSNSKMTTSWNDWKIDCAIQASKTNISSKLKWKMAQSGLLSSERAFQNLLVSFPAPGMDDNVVYLQAKVKFSDSKVFVLALDVKDNMLLNVVEFANERICGAGVAYFPSNIGRYIDPEARVLFPEDDDSWEVSKYEGTETRQLPRYKICFPWGKSVNDAGTAS</sequence>
<name>A0A9N7RHR0_STRHE</name>
<gene>
    <name evidence="2" type="ORF">SHERM_25505</name>
</gene>
<dbReference type="AlphaFoldDB" id="A0A9N7RHR0"/>
<comment type="caution">
    <text evidence="2">The sequence shown here is derived from an EMBL/GenBank/DDBJ whole genome shotgun (WGS) entry which is preliminary data.</text>
</comment>
<proteinExistence type="predicted"/>
<accession>A0A9N7RHR0</accession>
<evidence type="ECO:0000313" key="2">
    <source>
        <dbReference type="EMBL" id="CAA0830029.1"/>
    </source>
</evidence>
<feature type="domain" description="DUF1618" evidence="1">
    <location>
        <begin position="109"/>
        <end position="272"/>
    </location>
</feature>
<dbReference type="OrthoDB" id="689972at2759"/>
<reference evidence="2" key="1">
    <citation type="submission" date="2019-12" db="EMBL/GenBank/DDBJ databases">
        <authorList>
            <person name="Scholes J."/>
        </authorList>
    </citation>
    <scope>NUCLEOTIDE SEQUENCE</scope>
</reference>
<dbReference type="PANTHER" id="PTHR33074">
    <property type="entry name" value="EXPRESSED PROTEIN-RELATED"/>
    <property type="match status" value="1"/>
</dbReference>
<dbReference type="Proteomes" id="UP001153555">
    <property type="component" value="Unassembled WGS sequence"/>
</dbReference>
<dbReference type="InterPro" id="IPR011676">
    <property type="entry name" value="DUF1618"/>
</dbReference>